<evidence type="ECO:0000259" key="1">
    <source>
        <dbReference type="PROSITE" id="PS50011"/>
    </source>
</evidence>
<dbReference type="SUPFAM" id="SSF56112">
    <property type="entry name" value="Protein kinase-like (PK-like)"/>
    <property type="match status" value="1"/>
</dbReference>
<protein>
    <recommendedName>
        <fullName evidence="1">Protein kinase domain-containing protein</fullName>
    </recommendedName>
</protein>
<dbReference type="InterPro" id="IPR011009">
    <property type="entry name" value="Kinase-like_dom_sf"/>
</dbReference>
<gene>
    <name evidence="2" type="ORF">E0Z10_g5627</name>
</gene>
<dbReference type="STRING" id="37992.A0A4Z0Z0I0"/>
<organism evidence="2 3">
    <name type="scientific">Xylaria hypoxylon</name>
    <dbReference type="NCBI Taxonomy" id="37992"/>
    <lineage>
        <taxon>Eukaryota</taxon>
        <taxon>Fungi</taxon>
        <taxon>Dikarya</taxon>
        <taxon>Ascomycota</taxon>
        <taxon>Pezizomycotina</taxon>
        <taxon>Sordariomycetes</taxon>
        <taxon>Xylariomycetidae</taxon>
        <taxon>Xylariales</taxon>
        <taxon>Xylariaceae</taxon>
        <taxon>Xylaria</taxon>
    </lineage>
</organism>
<dbReference type="GO" id="GO:0004672">
    <property type="term" value="F:protein kinase activity"/>
    <property type="evidence" value="ECO:0007669"/>
    <property type="project" value="InterPro"/>
</dbReference>
<evidence type="ECO:0000313" key="2">
    <source>
        <dbReference type="EMBL" id="TGJ83126.1"/>
    </source>
</evidence>
<sequence length="381" mass="42524">MADETVEAGSEPKPTVKGFEYLEEWSYSCSLMIYFAYHGARFSVLSSSEADRLPQGYDLSLSIEGKILLELETLSFGTPTEEKAGKIDELQYKLAGLASAVCFPLIREIAPHNPLPEPRTLEEELYPPTYVLQIITKGDKLTSQKIDYQSPERYPPVSEQQLREIALGIETPVYHPSNVVLISRIQSLVWKVKVDGEMMICKVSMHPFFGPTLANELGVYQKIRQLGDELKLPKLKGIRSLNDTIILLSTKLTAHTIFIGVVKSHTGIIAVLLSYIPHKHHSLGMILDYTKAGRLPETEASTAMRTKWAEQIKHSVTRLHELGILWCDVKTDNVLIDNEGDAVVLDFGGGNTVGWVDQDKYGTLEGDLLGLEKIMAALREE</sequence>
<dbReference type="AlphaFoldDB" id="A0A4Z0Z0I0"/>
<comment type="caution">
    <text evidence="2">The sequence shown here is derived from an EMBL/GenBank/DDBJ whole genome shotgun (WGS) entry which is preliminary data.</text>
</comment>
<accession>A0A4Z0Z0I0</accession>
<dbReference type="InterPro" id="IPR000719">
    <property type="entry name" value="Prot_kinase_dom"/>
</dbReference>
<dbReference type="Gene3D" id="1.10.510.10">
    <property type="entry name" value="Transferase(Phosphotransferase) domain 1"/>
    <property type="match status" value="1"/>
</dbReference>
<dbReference type="Pfam" id="PF00069">
    <property type="entry name" value="Pkinase"/>
    <property type="match status" value="1"/>
</dbReference>
<dbReference type="EMBL" id="SKBN01000103">
    <property type="protein sequence ID" value="TGJ83126.1"/>
    <property type="molecule type" value="Genomic_DNA"/>
</dbReference>
<name>A0A4Z0Z0I0_9PEZI</name>
<keyword evidence="3" id="KW-1185">Reference proteome</keyword>
<feature type="domain" description="Protein kinase" evidence="1">
    <location>
        <begin position="159"/>
        <end position="381"/>
    </location>
</feature>
<evidence type="ECO:0000313" key="3">
    <source>
        <dbReference type="Proteomes" id="UP000297716"/>
    </source>
</evidence>
<dbReference type="Proteomes" id="UP000297716">
    <property type="component" value="Unassembled WGS sequence"/>
</dbReference>
<dbReference type="OrthoDB" id="4062651at2759"/>
<reference evidence="2 3" key="1">
    <citation type="submission" date="2019-03" db="EMBL/GenBank/DDBJ databases">
        <title>Draft genome sequence of Xylaria hypoxylon DSM 108379, a ubiquitous saprotrophic-parasitic fungi on hardwood.</title>
        <authorList>
            <person name="Buettner E."/>
            <person name="Leonhardt S."/>
            <person name="Gebauer A.M."/>
            <person name="Liers C."/>
            <person name="Hofrichter M."/>
            <person name="Kellner H."/>
        </authorList>
    </citation>
    <scope>NUCLEOTIDE SEQUENCE [LARGE SCALE GENOMIC DNA]</scope>
    <source>
        <strain evidence="2 3">DSM 108379</strain>
    </source>
</reference>
<dbReference type="GO" id="GO:0005524">
    <property type="term" value="F:ATP binding"/>
    <property type="evidence" value="ECO:0007669"/>
    <property type="project" value="InterPro"/>
</dbReference>
<proteinExistence type="predicted"/>
<dbReference type="PROSITE" id="PS50011">
    <property type="entry name" value="PROTEIN_KINASE_DOM"/>
    <property type="match status" value="1"/>
</dbReference>